<dbReference type="Proteomes" id="UP000193587">
    <property type="component" value="Unassembled WGS sequence"/>
</dbReference>
<organism evidence="6 7">
    <name type="scientific">Halorubrum ezzemoulense DSM 17463</name>
    <dbReference type="NCBI Taxonomy" id="1121945"/>
    <lineage>
        <taxon>Archaea</taxon>
        <taxon>Methanobacteriati</taxon>
        <taxon>Methanobacteriota</taxon>
        <taxon>Stenosarchaea group</taxon>
        <taxon>Halobacteria</taxon>
        <taxon>Halobacteriales</taxon>
        <taxon>Haloferacaceae</taxon>
        <taxon>Halorubrum</taxon>
    </lineage>
</organism>
<keyword evidence="3" id="KW-0067">ATP-binding</keyword>
<dbReference type="InterPro" id="IPR036465">
    <property type="entry name" value="vWFA_dom_sf"/>
</dbReference>
<proteinExistence type="inferred from homology"/>
<feature type="compositionally biased region" description="Basic and acidic residues" evidence="4">
    <location>
        <begin position="342"/>
        <end position="357"/>
    </location>
</feature>
<dbReference type="EMBL" id="NEDJ01000012">
    <property type="protein sequence ID" value="OSP09175.1"/>
    <property type="molecule type" value="Genomic_DNA"/>
</dbReference>
<keyword evidence="2" id="KW-0547">Nucleotide-binding</keyword>
<dbReference type="Gene3D" id="3.40.50.410">
    <property type="entry name" value="von Willebrand factor, type A domain"/>
    <property type="match status" value="1"/>
</dbReference>
<dbReference type="InterPro" id="IPR041628">
    <property type="entry name" value="ChlI/MoxR_AAA_lid"/>
</dbReference>
<dbReference type="PANTHER" id="PTHR35023">
    <property type="entry name" value="CHELATASE-RELATED"/>
    <property type="match status" value="1"/>
</dbReference>
<dbReference type="InterPro" id="IPR000523">
    <property type="entry name" value="Mg_chelatse_chII-like_cat_dom"/>
</dbReference>
<protein>
    <submittedName>
        <fullName evidence="6">Magnesium chelatase</fullName>
    </submittedName>
</protein>
<comment type="caution">
    <text evidence="6">The sequence shown here is derived from an EMBL/GenBank/DDBJ whole genome shotgun (WGS) entry which is preliminary data.</text>
</comment>
<dbReference type="Pfam" id="PF13519">
    <property type="entry name" value="VWA_2"/>
    <property type="match status" value="1"/>
</dbReference>
<feature type="compositionally biased region" description="Acidic residues" evidence="4">
    <location>
        <begin position="449"/>
        <end position="462"/>
    </location>
</feature>
<feature type="compositionally biased region" description="Basic and acidic residues" evidence="4">
    <location>
        <begin position="396"/>
        <end position="428"/>
    </location>
</feature>
<dbReference type="eggNOG" id="arCOG00438">
    <property type="taxonomic scope" value="Archaea"/>
</dbReference>
<comment type="similarity">
    <text evidence="1">Belongs to the Mg-chelatase subunits D/I family.</text>
</comment>
<dbReference type="Pfam" id="PF17863">
    <property type="entry name" value="AAA_lid_2"/>
    <property type="match status" value="1"/>
</dbReference>
<dbReference type="SUPFAM" id="SSF52540">
    <property type="entry name" value="P-loop containing nucleoside triphosphate hydrolases"/>
    <property type="match status" value="1"/>
</dbReference>
<dbReference type="Gene3D" id="3.40.50.300">
    <property type="entry name" value="P-loop containing nucleotide triphosphate hydrolases"/>
    <property type="match status" value="1"/>
</dbReference>
<accession>A0A1X4H9F5</accession>
<evidence type="ECO:0000256" key="1">
    <source>
        <dbReference type="ARBA" id="ARBA00005799"/>
    </source>
</evidence>
<reference evidence="6 7" key="1">
    <citation type="submission" date="2017-04" db="EMBL/GenBank/DDBJ databases">
        <title>MLSA of the genus Halorubrum.</title>
        <authorList>
            <person name="De La Haba R."/>
            <person name="Sanchez-Porro C."/>
            <person name="Infante-Dominguez C."/>
            <person name="Ventosa A."/>
        </authorList>
    </citation>
    <scope>NUCLEOTIDE SEQUENCE [LARGE SCALE GENOMIC DNA]</scope>
    <source>
        <strain evidence="6 7">DSM 17463</strain>
    </source>
</reference>
<dbReference type="InterPro" id="IPR002035">
    <property type="entry name" value="VWF_A"/>
</dbReference>
<evidence type="ECO:0000256" key="3">
    <source>
        <dbReference type="ARBA" id="ARBA00022840"/>
    </source>
</evidence>
<feature type="compositionally biased region" description="Acidic residues" evidence="4">
    <location>
        <begin position="358"/>
        <end position="380"/>
    </location>
</feature>
<dbReference type="Gene3D" id="1.10.8.80">
    <property type="entry name" value="Magnesium chelatase subunit I, C-Terminal domain"/>
    <property type="match status" value="1"/>
</dbReference>
<dbReference type="Pfam" id="PF01078">
    <property type="entry name" value="Mg_chelatase"/>
    <property type="match status" value="1"/>
</dbReference>
<dbReference type="RefSeq" id="WP_049932984.1">
    <property type="nucleotide sequence ID" value="NZ_ATXS01000018.1"/>
</dbReference>
<dbReference type="PANTHER" id="PTHR35023:SF1">
    <property type="entry name" value="MG-PROTOPORPHYRIN IX CHELATASE"/>
    <property type="match status" value="1"/>
</dbReference>
<gene>
    <name evidence="6" type="ORF">B9H04_05440</name>
</gene>
<feature type="compositionally biased region" description="Low complexity" evidence="4">
    <location>
        <begin position="468"/>
        <end position="481"/>
    </location>
</feature>
<dbReference type="GO" id="GO:0005524">
    <property type="term" value="F:ATP binding"/>
    <property type="evidence" value="ECO:0007669"/>
    <property type="project" value="UniProtKB-KW"/>
</dbReference>
<dbReference type="SUPFAM" id="SSF53300">
    <property type="entry name" value="vWA-like"/>
    <property type="match status" value="1"/>
</dbReference>
<dbReference type="InterPro" id="IPR052989">
    <property type="entry name" value="Mg-chelatase_DI-like"/>
</dbReference>
<evidence type="ECO:0000256" key="2">
    <source>
        <dbReference type="ARBA" id="ARBA00022741"/>
    </source>
</evidence>
<feature type="region of interest" description="Disordered" evidence="4">
    <location>
        <begin position="76"/>
        <end position="106"/>
    </location>
</feature>
<evidence type="ECO:0000259" key="5">
    <source>
        <dbReference type="PROSITE" id="PS50234"/>
    </source>
</evidence>
<dbReference type="AlphaFoldDB" id="A0A1X4H9F5"/>
<feature type="compositionally biased region" description="Polar residues" evidence="4">
    <location>
        <begin position="76"/>
        <end position="91"/>
    </location>
</feature>
<evidence type="ECO:0000256" key="4">
    <source>
        <dbReference type="SAM" id="MobiDB-lite"/>
    </source>
</evidence>
<evidence type="ECO:0000313" key="7">
    <source>
        <dbReference type="Proteomes" id="UP000193587"/>
    </source>
</evidence>
<evidence type="ECO:0000313" key="6">
    <source>
        <dbReference type="EMBL" id="OSP09175.1"/>
    </source>
</evidence>
<feature type="region of interest" description="Disordered" evidence="4">
    <location>
        <begin position="325"/>
        <end position="543"/>
    </location>
</feature>
<sequence>MVDLGTNKKVSTPLPAVVGQADLKRVLLALAVEPGLSGALLRGEKGTAKSTSVRALADLLPEQTVVADCPYGCPPTNATGTTDDYSGSDQCASCRDREDPPVETRPAPLVTLPLGATRDRVVGTLSVSDALDGDAEFDPGLLARANRGVLYVDEVNLLPDHLIDVLLDAAAMGTNHVERDGVSVAHPAEFTLIGTMNPEEGELRPQLRDRFDLCVNVTGSDEIDERVEILDRVVDDDGGQDLRAEFEAETAALRERVHNARDRRPAIPEEFKRDIAELCRDADVDGHRADFAIARAARAFAALDGRPKVIESDVADAAEYGLSHRLQSRPFEEPVDPEEVVDDHFGDDTAEGDRDPEADTDPLGDGDGTDTEDPDPDGSDPDQGSGADGESVGGESRSDTNRGGNSDDRGTDGPDRDRSGAPDGSRSEDADDTERPPSNAAAADRGDGADEEAPDSDGDDEAAPIPPGRARAGVADAAAPEVPSPTSRSDATGEGDGRHAAAPSPEGRGPTVRTERAEETESVDPVSTVRAAAQNGRSRPADTDLRRAVRADDADTLTVFVTDASASMAPAMRAAKGVALELLRDAYTERDEVALVSFGGDGAEVLLPPTTSVTLAARQLKELPTADRTPLPDGLNKAATLIERKGSAAATVVLVSDGRANVAKGSPTAATRQAAERVAETDASVLVVDAGESRAGVLDIVCETTDARRTPLAALSADAVLGDE</sequence>
<dbReference type="STRING" id="1121945.GCA_000421805_02905"/>
<dbReference type="SMART" id="SM00382">
    <property type="entry name" value="AAA"/>
    <property type="match status" value="1"/>
</dbReference>
<feature type="domain" description="VWFA" evidence="5">
    <location>
        <begin position="557"/>
        <end position="692"/>
    </location>
</feature>
<dbReference type="SMART" id="SM00327">
    <property type="entry name" value="VWA"/>
    <property type="match status" value="1"/>
</dbReference>
<name>A0A1X4H9F5_HALEZ</name>
<dbReference type="PROSITE" id="PS50234">
    <property type="entry name" value="VWFA"/>
    <property type="match status" value="1"/>
</dbReference>
<dbReference type="InterPro" id="IPR027417">
    <property type="entry name" value="P-loop_NTPase"/>
</dbReference>
<dbReference type="InterPro" id="IPR003593">
    <property type="entry name" value="AAA+_ATPase"/>
</dbReference>